<dbReference type="EMBL" id="VLKT01000031">
    <property type="protein sequence ID" value="TWI31127.1"/>
    <property type="molecule type" value="Genomic_DNA"/>
</dbReference>
<reference evidence="1 2" key="1">
    <citation type="journal article" date="2015" name="Stand. Genomic Sci.">
        <title>Genomic Encyclopedia of Bacterial and Archaeal Type Strains, Phase III: the genomes of soil and plant-associated and newly described type strains.</title>
        <authorList>
            <person name="Whitman W.B."/>
            <person name="Woyke T."/>
            <person name="Klenk H.P."/>
            <person name="Zhou Y."/>
            <person name="Lilburn T.G."/>
            <person name="Beck B.J."/>
            <person name="De Vos P."/>
            <person name="Vandamme P."/>
            <person name="Eisen J.A."/>
            <person name="Garrity G."/>
            <person name="Hugenholtz P."/>
            <person name="Kyrpides N.C."/>
        </authorList>
    </citation>
    <scope>NUCLEOTIDE SEQUENCE [LARGE SCALE GENOMIC DNA]</scope>
    <source>
        <strain evidence="1 2">CGMCC 1.2546</strain>
    </source>
</reference>
<protein>
    <submittedName>
        <fullName evidence="1">Uncharacterized protein</fullName>
    </submittedName>
</protein>
<sequence length="102" mass="11228">MANAAEFPGSPTSLAELERFLGVAAYLVVRHGETYTPTFERLEHELEEARRRFGNRDRARRVLAELIQNGGHVGAKAIAQLRYAPQTSIDSGIVANPPSHTT</sequence>
<dbReference type="AlphaFoldDB" id="A0A562NG72"/>
<gene>
    <name evidence="1" type="ORF">IQ26_04630</name>
</gene>
<dbReference type="Proteomes" id="UP000317122">
    <property type="component" value="Unassembled WGS sequence"/>
</dbReference>
<keyword evidence="2" id="KW-1185">Reference proteome</keyword>
<name>A0A562NG72_9HYPH</name>
<proteinExistence type="predicted"/>
<comment type="caution">
    <text evidence="1">The sequence shown here is derived from an EMBL/GenBank/DDBJ whole genome shotgun (WGS) entry which is preliminary data.</text>
</comment>
<evidence type="ECO:0000313" key="1">
    <source>
        <dbReference type="EMBL" id="TWI31127.1"/>
    </source>
</evidence>
<evidence type="ECO:0000313" key="2">
    <source>
        <dbReference type="Proteomes" id="UP000317122"/>
    </source>
</evidence>
<organism evidence="1 2">
    <name type="scientific">Mesorhizobium tianshanense</name>
    <dbReference type="NCBI Taxonomy" id="39844"/>
    <lineage>
        <taxon>Bacteria</taxon>
        <taxon>Pseudomonadati</taxon>
        <taxon>Pseudomonadota</taxon>
        <taxon>Alphaproteobacteria</taxon>
        <taxon>Hyphomicrobiales</taxon>
        <taxon>Phyllobacteriaceae</taxon>
        <taxon>Mesorhizobium</taxon>
    </lineage>
</organism>
<dbReference type="RefSeq" id="WP_208760198.1">
    <property type="nucleotide sequence ID" value="NZ_BSPF01000064.1"/>
</dbReference>
<accession>A0A562NG72</accession>